<dbReference type="GO" id="GO:0043590">
    <property type="term" value="C:bacterial nucleoid"/>
    <property type="evidence" value="ECO:0007669"/>
    <property type="project" value="TreeGrafter"/>
</dbReference>
<dbReference type="NCBIfam" id="TIGR00613">
    <property type="entry name" value="reco"/>
    <property type="match status" value="1"/>
</dbReference>
<evidence type="ECO:0000256" key="2">
    <source>
        <dbReference type="ARBA" id="ARBA00023172"/>
    </source>
</evidence>
<dbReference type="SUPFAM" id="SSF57863">
    <property type="entry name" value="ArfGap/RecO-like zinc finger"/>
    <property type="match status" value="1"/>
</dbReference>
<protein>
    <submittedName>
        <fullName evidence="5">DNA repair protein RecO</fullName>
    </submittedName>
</protein>
<evidence type="ECO:0000256" key="1">
    <source>
        <dbReference type="ARBA" id="ARBA00022763"/>
    </source>
</evidence>
<reference evidence="5 6" key="1">
    <citation type="submission" date="2019-01" db="EMBL/GenBank/DDBJ databases">
        <authorList>
            <consortium name="Pathogen Informatics"/>
        </authorList>
    </citation>
    <scope>NUCLEOTIDE SEQUENCE [LARGE SCALE GENOMIC DNA]</scope>
    <source>
        <strain evidence="5 6">NCTC10125</strain>
    </source>
</reference>
<dbReference type="AlphaFoldDB" id="A0AAJ5TCX0"/>
<organism evidence="5 6">
    <name type="scientific">Mesomycoplasma dispar</name>
    <dbReference type="NCBI Taxonomy" id="86660"/>
    <lineage>
        <taxon>Bacteria</taxon>
        <taxon>Bacillati</taxon>
        <taxon>Mycoplasmatota</taxon>
        <taxon>Mycoplasmoidales</taxon>
        <taxon>Metamycoplasmataceae</taxon>
        <taxon>Mesomycoplasma</taxon>
    </lineage>
</organism>
<dbReference type="Pfam" id="PF11967">
    <property type="entry name" value="RecO_N"/>
    <property type="match status" value="1"/>
</dbReference>
<dbReference type="GO" id="GO:0006310">
    <property type="term" value="P:DNA recombination"/>
    <property type="evidence" value="ECO:0007669"/>
    <property type="project" value="UniProtKB-KW"/>
</dbReference>
<dbReference type="InterPro" id="IPR037278">
    <property type="entry name" value="ARFGAP/RecO"/>
</dbReference>
<dbReference type="InterPro" id="IPR012340">
    <property type="entry name" value="NA-bd_OB-fold"/>
</dbReference>
<evidence type="ECO:0000259" key="4">
    <source>
        <dbReference type="Pfam" id="PF11967"/>
    </source>
</evidence>
<gene>
    <name evidence="5" type="primary">recO</name>
    <name evidence="5" type="ORF">NCTC10125_00689</name>
</gene>
<evidence type="ECO:0000256" key="3">
    <source>
        <dbReference type="ARBA" id="ARBA00023204"/>
    </source>
</evidence>
<dbReference type="PANTHER" id="PTHR33991:SF1">
    <property type="entry name" value="DNA REPAIR PROTEIN RECO"/>
    <property type="match status" value="1"/>
</dbReference>
<evidence type="ECO:0000313" key="5">
    <source>
        <dbReference type="EMBL" id="VEU62568.1"/>
    </source>
</evidence>
<keyword evidence="1" id="KW-0227">DNA damage</keyword>
<dbReference type="Gene3D" id="2.40.50.140">
    <property type="entry name" value="Nucleic acid-binding proteins"/>
    <property type="match status" value="1"/>
</dbReference>
<dbReference type="SUPFAM" id="SSF50249">
    <property type="entry name" value="Nucleic acid-binding proteins"/>
    <property type="match status" value="1"/>
</dbReference>
<sequence>MAEKIIKGIVIDRFNFRDFDLIVSLATNFGVIKMVARGVRRPTSKNIYILNPGCLGEFEIFLARYSNKLSKLKKGECFFNLDLNDKKIYAFWKLVSQITRETNFVPKIFPILEQSFAKINSKNADAIKVYTIINWIKFNGWIANLTRCRVCKTNQRLINFNFYGGMECVYHQNPKPFFRFGRKELEIFYWSSSNLNTFLEKVDFDYIYLVFEILKQFLKQNSYIFL</sequence>
<accession>A0AAJ5TCX0</accession>
<dbReference type="KEGG" id="mds:MDIS_03655"/>
<evidence type="ECO:0000313" key="6">
    <source>
        <dbReference type="Proteomes" id="UP000289629"/>
    </source>
</evidence>
<keyword evidence="2" id="KW-0233">DNA recombination</keyword>
<dbReference type="GO" id="GO:0006302">
    <property type="term" value="P:double-strand break repair"/>
    <property type="evidence" value="ECO:0007669"/>
    <property type="project" value="TreeGrafter"/>
</dbReference>
<keyword evidence="3" id="KW-0234">DNA repair</keyword>
<dbReference type="InterPro" id="IPR022572">
    <property type="entry name" value="DNA_rep/recomb_RecO_N"/>
</dbReference>
<dbReference type="RefSeq" id="WP_044635804.1">
    <property type="nucleotide sequence ID" value="NZ_CP007229.1"/>
</dbReference>
<proteinExistence type="predicted"/>
<feature type="domain" description="DNA replication/recombination mediator RecO N-terminal" evidence="4">
    <location>
        <begin position="1"/>
        <end position="77"/>
    </location>
</feature>
<dbReference type="EMBL" id="LR214971">
    <property type="protein sequence ID" value="VEU62568.1"/>
    <property type="molecule type" value="Genomic_DNA"/>
</dbReference>
<name>A0AAJ5TCX0_9BACT</name>
<dbReference type="PANTHER" id="PTHR33991">
    <property type="entry name" value="DNA REPAIR PROTEIN RECO"/>
    <property type="match status" value="1"/>
</dbReference>
<dbReference type="InterPro" id="IPR003717">
    <property type="entry name" value="RecO"/>
</dbReference>
<dbReference type="Proteomes" id="UP000289629">
    <property type="component" value="Chromosome"/>
</dbReference>